<name>A0A0V0GSE2_SOLCH</name>
<organism evidence="1">
    <name type="scientific">Solanum chacoense</name>
    <name type="common">Chaco potato</name>
    <dbReference type="NCBI Taxonomy" id="4108"/>
    <lineage>
        <taxon>Eukaryota</taxon>
        <taxon>Viridiplantae</taxon>
        <taxon>Streptophyta</taxon>
        <taxon>Embryophyta</taxon>
        <taxon>Tracheophyta</taxon>
        <taxon>Spermatophyta</taxon>
        <taxon>Magnoliopsida</taxon>
        <taxon>eudicotyledons</taxon>
        <taxon>Gunneridae</taxon>
        <taxon>Pentapetalae</taxon>
        <taxon>asterids</taxon>
        <taxon>lamiids</taxon>
        <taxon>Solanales</taxon>
        <taxon>Solanaceae</taxon>
        <taxon>Solanoideae</taxon>
        <taxon>Solaneae</taxon>
        <taxon>Solanum</taxon>
    </lineage>
</organism>
<sequence length="67" mass="7921">MVFINVEKAYDKVSRDVLWRCLDARGVPMVYIREIRTCMTKPRLGLERREKTWSTSQLRWSSSGINS</sequence>
<dbReference type="AlphaFoldDB" id="A0A0V0GSE2"/>
<proteinExistence type="predicted"/>
<accession>A0A0V0GSE2</accession>
<protein>
    <submittedName>
        <fullName evidence="1">Putative ovule protein</fullName>
    </submittedName>
</protein>
<reference evidence="1" key="1">
    <citation type="submission" date="2015-12" db="EMBL/GenBank/DDBJ databases">
        <title>Gene expression during late stages of embryo sac development: a critical building block for successful pollen-pistil interactions.</title>
        <authorList>
            <person name="Liu Y."/>
            <person name="Joly V."/>
            <person name="Sabar M."/>
            <person name="Matton D.P."/>
        </authorList>
    </citation>
    <scope>NUCLEOTIDE SEQUENCE</scope>
</reference>
<evidence type="ECO:0000313" key="1">
    <source>
        <dbReference type="EMBL" id="JAP10835.1"/>
    </source>
</evidence>
<dbReference type="EMBL" id="GEDG01032394">
    <property type="protein sequence ID" value="JAP10835.1"/>
    <property type="molecule type" value="Transcribed_RNA"/>
</dbReference>